<dbReference type="PROSITE" id="PS00108">
    <property type="entry name" value="PROTEIN_KINASE_ST"/>
    <property type="match status" value="1"/>
</dbReference>
<evidence type="ECO:0000256" key="3">
    <source>
        <dbReference type="ARBA" id="ARBA00022741"/>
    </source>
</evidence>
<dbReference type="EMBL" id="JAUCMV010000002">
    <property type="protein sequence ID" value="KAK0421033.1"/>
    <property type="molecule type" value="Genomic_DNA"/>
</dbReference>
<dbReference type="InterPro" id="IPR000719">
    <property type="entry name" value="Prot_kinase_dom"/>
</dbReference>
<organism evidence="7 8">
    <name type="scientific">Steinernema hermaphroditum</name>
    <dbReference type="NCBI Taxonomy" id="289476"/>
    <lineage>
        <taxon>Eukaryota</taxon>
        <taxon>Metazoa</taxon>
        <taxon>Ecdysozoa</taxon>
        <taxon>Nematoda</taxon>
        <taxon>Chromadorea</taxon>
        <taxon>Rhabditida</taxon>
        <taxon>Tylenchina</taxon>
        <taxon>Panagrolaimomorpha</taxon>
        <taxon>Strongyloidoidea</taxon>
        <taxon>Steinernematidae</taxon>
        <taxon>Steinernema</taxon>
    </lineage>
</organism>
<keyword evidence="4" id="KW-0418">Kinase</keyword>
<evidence type="ECO:0000259" key="6">
    <source>
        <dbReference type="PROSITE" id="PS50011"/>
    </source>
</evidence>
<evidence type="ECO:0000256" key="2">
    <source>
        <dbReference type="ARBA" id="ARBA00022679"/>
    </source>
</evidence>
<dbReference type="InterPro" id="IPR008271">
    <property type="entry name" value="Ser/Thr_kinase_AS"/>
</dbReference>
<dbReference type="Gene3D" id="1.10.510.10">
    <property type="entry name" value="Transferase(Phosphotransferase) domain 1"/>
    <property type="match status" value="1"/>
</dbReference>
<keyword evidence="1" id="KW-0723">Serine/threonine-protein kinase</keyword>
<dbReference type="Pfam" id="PF00069">
    <property type="entry name" value="Pkinase"/>
    <property type="match status" value="1"/>
</dbReference>
<dbReference type="InterPro" id="IPR011009">
    <property type="entry name" value="Kinase-like_dom_sf"/>
</dbReference>
<dbReference type="GO" id="GO:0004674">
    <property type="term" value="F:protein serine/threonine kinase activity"/>
    <property type="evidence" value="ECO:0007669"/>
    <property type="project" value="UniProtKB-KW"/>
</dbReference>
<dbReference type="GO" id="GO:0005524">
    <property type="term" value="F:ATP binding"/>
    <property type="evidence" value="ECO:0007669"/>
    <property type="project" value="UniProtKB-KW"/>
</dbReference>
<keyword evidence="2" id="KW-0808">Transferase</keyword>
<dbReference type="AlphaFoldDB" id="A0AA39ID55"/>
<gene>
    <name evidence="7" type="ORF">QR680_015032</name>
</gene>
<dbReference type="SUPFAM" id="SSF56112">
    <property type="entry name" value="Protein kinase-like (PK-like)"/>
    <property type="match status" value="1"/>
</dbReference>
<dbReference type="PANTHER" id="PTHR24346">
    <property type="entry name" value="MAP/MICROTUBULE AFFINITY-REGULATING KINASE"/>
    <property type="match status" value="1"/>
</dbReference>
<comment type="caution">
    <text evidence="7">The sequence shown here is derived from an EMBL/GenBank/DDBJ whole genome shotgun (WGS) entry which is preliminary data.</text>
</comment>
<evidence type="ECO:0000313" key="8">
    <source>
        <dbReference type="Proteomes" id="UP001175271"/>
    </source>
</evidence>
<dbReference type="GO" id="GO:0035556">
    <property type="term" value="P:intracellular signal transduction"/>
    <property type="evidence" value="ECO:0007669"/>
    <property type="project" value="TreeGrafter"/>
</dbReference>
<sequence>MSSCRGFISVSQIGYDQTDRPTGSQTLASVFATRLTTIPFSQIATQCSLARPIRTLQFSKQSIAVVSLRFSRSFVISRYLLGFQCCAVPQETCLADARARSLPSFSIKSWRSKRLIGVGDVAVKAIKLTAENMNSVAREIEYLKLVQGHENVLTLYDEKINLNKKQLIMTELALCDFYRIVSQGGAMATHMVKRFARQLLEGVDYIHSCGIAHCDLKLENLLLGRDGNLKIADFGLALPYVDMEHSDDGYLEYFGFIGTRMTAAPEVIDSNSRFAPVKNDIWGCGVIIMEFITGIPGYWHQASMDDPAFQRFFKEGESPLNADEDNFIRFILQISPLKRPLIFRILKHPWLQSVVRRRSHCDDSCFNSEEETPLKRHRP</sequence>
<protein>
    <recommendedName>
        <fullName evidence="6">Protein kinase domain-containing protein</fullName>
    </recommendedName>
</protein>
<keyword evidence="8" id="KW-1185">Reference proteome</keyword>
<evidence type="ECO:0000256" key="4">
    <source>
        <dbReference type="ARBA" id="ARBA00022777"/>
    </source>
</evidence>
<evidence type="ECO:0000256" key="5">
    <source>
        <dbReference type="ARBA" id="ARBA00022840"/>
    </source>
</evidence>
<evidence type="ECO:0000313" key="7">
    <source>
        <dbReference type="EMBL" id="KAK0421033.1"/>
    </source>
</evidence>
<dbReference type="GO" id="GO:0005737">
    <property type="term" value="C:cytoplasm"/>
    <property type="evidence" value="ECO:0007669"/>
    <property type="project" value="TreeGrafter"/>
</dbReference>
<feature type="domain" description="Protein kinase" evidence="6">
    <location>
        <begin position="16"/>
        <end position="351"/>
    </location>
</feature>
<dbReference type="PANTHER" id="PTHR24346:SF82">
    <property type="entry name" value="KP78A-RELATED"/>
    <property type="match status" value="1"/>
</dbReference>
<keyword evidence="3" id="KW-0547">Nucleotide-binding</keyword>
<reference evidence="7" key="1">
    <citation type="submission" date="2023-06" db="EMBL/GenBank/DDBJ databases">
        <title>Genomic analysis of the entomopathogenic nematode Steinernema hermaphroditum.</title>
        <authorList>
            <person name="Schwarz E.M."/>
            <person name="Heppert J.K."/>
            <person name="Baniya A."/>
            <person name="Schwartz H.T."/>
            <person name="Tan C.-H."/>
            <person name="Antoshechkin I."/>
            <person name="Sternberg P.W."/>
            <person name="Goodrich-Blair H."/>
            <person name="Dillman A.R."/>
        </authorList>
    </citation>
    <scope>NUCLEOTIDE SEQUENCE</scope>
    <source>
        <strain evidence="7">PS9179</strain>
        <tissue evidence="7">Whole animal</tissue>
    </source>
</reference>
<dbReference type="Proteomes" id="UP001175271">
    <property type="component" value="Unassembled WGS sequence"/>
</dbReference>
<name>A0AA39ID55_9BILA</name>
<proteinExistence type="predicted"/>
<accession>A0AA39ID55</accession>
<dbReference type="PROSITE" id="PS50011">
    <property type="entry name" value="PROTEIN_KINASE_DOM"/>
    <property type="match status" value="1"/>
</dbReference>
<dbReference type="SMART" id="SM00220">
    <property type="entry name" value="S_TKc"/>
    <property type="match status" value="1"/>
</dbReference>
<evidence type="ECO:0000256" key="1">
    <source>
        <dbReference type="ARBA" id="ARBA00022527"/>
    </source>
</evidence>
<keyword evidence="5" id="KW-0067">ATP-binding</keyword>